<keyword evidence="1" id="KW-0472">Membrane</keyword>
<organism evidence="2 3">
    <name type="scientific">Paxillus involutus ATCC 200175</name>
    <dbReference type="NCBI Taxonomy" id="664439"/>
    <lineage>
        <taxon>Eukaryota</taxon>
        <taxon>Fungi</taxon>
        <taxon>Dikarya</taxon>
        <taxon>Basidiomycota</taxon>
        <taxon>Agaricomycotina</taxon>
        <taxon>Agaricomycetes</taxon>
        <taxon>Agaricomycetidae</taxon>
        <taxon>Boletales</taxon>
        <taxon>Paxilineae</taxon>
        <taxon>Paxillaceae</taxon>
        <taxon>Paxillus</taxon>
    </lineage>
</organism>
<feature type="transmembrane region" description="Helical" evidence="1">
    <location>
        <begin position="20"/>
        <end position="37"/>
    </location>
</feature>
<sequence length="129" mass="14454">MTTAPPGFNYPKAYGIESVAGAVIFATLYVPLILFYIRQSFARPTYVYIVLAFCTSSQLIQNHLLVRLGKAVKKLDDIDLDLLLVITIIGRVRPDRLHGNLRVPSVQGGFRVIKKRTSIDLSLTRRVPL</sequence>
<accession>A0A0C9U3K4</accession>
<dbReference type="OrthoDB" id="5389493at2759"/>
<keyword evidence="1" id="KW-0812">Transmembrane</keyword>
<dbReference type="Proteomes" id="UP000053647">
    <property type="component" value="Unassembled WGS sequence"/>
</dbReference>
<dbReference type="AlphaFoldDB" id="A0A0C9U3K4"/>
<evidence type="ECO:0000313" key="3">
    <source>
        <dbReference type="Proteomes" id="UP000053647"/>
    </source>
</evidence>
<keyword evidence="3" id="KW-1185">Reference proteome</keyword>
<reference evidence="3" key="2">
    <citation type="submission" date="2015-01" db="EMBL/GenBank/DDBJ databases">
        <title>Evolutionary Origins and Diversification of the Mycorrhizal Mutualists.</title>
        <authorList>
            <consortium name="DOE Joint Genome Institute"/>
            <consortium name="Mycorrhizal Genomics Consortium"/>
            <person name="Kohler A."/>
            <person name="Kuo A."/>
            <person name="Nagy L.G."/>
            <person name="Floudas D."/>
            <person name="Copeland A."/>
            <person name="Barry K.W."/>
            <person name="Cichocki N."/>
            <person name="Veneault-Fourrey C."/>
            <person name="LaButti K."/>
            <person name="Lindquist E.A."/>
            <person name="Lipzen A."/>
            <person name="Lundell T."/>
            <person name="Morin E."/>
            <person name="Murat C."/>
            <person name="Riley R."/>
            <person name="Ohm R."/>
            <person name="Sun H."/>
            <person name="Tunlid A."/>
            <person name="Henrissat B."/>
            <person name="Grigoriev I.V."/>
            <person name="Hibbett D.S."/>
            <person name="Martin F."/>
        </authorList>
    </citation>
    <scope>NUCLEOTIDE SEQUENCE [LARGE SCALE GENOMIC DNA]</scope>
    <source>
        <strain evidence="3">ATCC 200175</strain>
    </source>
</reference>
<dbReference type="EMBL" id="KN819345">
    <property type="protein sequence ID" value="KIJ14082.1"/>
    <property type="molecule type" value="Genomic_DNA"/>
</dbReference>
<name>A0A0C9U3K4_PAXIN</name>
<gene>
    <name evidence="2" type="ORF">PAXINDRAFT_100308</name>
</gene>
<protein>
    <submittedName>
        <fullName evidence="2">Uncharacterized protein</fullName>
    </submittedName>
</protein>
<proteinExistence type="predicted"/>
<evidence type="ECO:0000256" key="1">
    <source>
        <dbReference type="SAM" id="Phobius"/>
    </source>
</evidence>
<dbReference type="HOGENOM" id="CLU_1949486_0_0_1"/>
<evidence type="ECO:0000313" key="2">
    <source>
        <dbReference type="EMBL" id="KIJ14082.1"/>
    </source>
</evidence>
<keyword evidence="1" id="KW-1133">Transmembrane helix</keyword>
<reference evidence="2 3" key="1">
    <citation type="submission" date="2014-06" db="EMBL/GenBank/DDBJ databases">
        <authorList>
            <consortium name="DOE Joint Genome Institute"/>
            <person name="Kuo A."/>
            <person name="Kohler A."/>
            <person name="Nagy L.G."/>
            <person name="Floudas D."/>
            <person name="Copeland A."/>
            <person name="Barry K.W."/>
            <person name="Cichocki N."/>
            <person name="Veneault-Fourrey C."/>
            <person name="LaButti K."/>
            <person name="Lindquist E.A."/>
            <person name="Lipzen A."/>
            <person name="Lundell T."/>
            <person name="Morin E."/>
            <person name="Murat C."/>
            <person name="Sun H."/>
            <person name="Tunlid A."/>
            <person name="Henrissat B."/>
            <person name="Grigoriev I.V."/>
            <person name="Hibbett D.S."/>
            <person name="Martin F."/>
            <person name="Nordberg H.P."/>
            <person name="Cantor M.N."/>
            <person name="Hua S.X."/>
        </authorList>
    </citation>
    <scope>NUCLEOTIDE SEQUENCE [LARGE SCALE GENOMIC DNA]</scope>
    <source>
        <strain evidence="2 3">ATCC 200175</strain>
    </source>
</reference>